<organism evidence="3">
    <name type="scientific">freshwater metagenome</name>
    <dbReference type="NCBI Taxonomy" id="449393"/>
    <lineage>
        <taxon>unclassified sequences</taxon>
        <taxon>metagenomes</taxon>
        <taxon>ecological metagenomes</taxon>
    </lineage>
</organism>
<dbReference type="Gene3D" id="1.10.10.10">
    <property type="entry name" value="Winged helix-like DNA-binding domain superfamily/Winged helix DNA-binding domain"/>
    <property type="match status" value="1"/>
</dbReference>
<proteinExistence type="predicted"/>
<dbReference type="SUPFAM" id="SSF56281">
    <property type="entry name" value="Metallo-hydrolase/oxidoreductase"/>
    <property type="match status" value="1"/>
</dbReference>
<dbReference type="PANTHER" id="PTHR23131">
    <property type="entry name" value="ENDORIBONUCLEASE LACTB2"/>
    <property type="match status" value="1"/>
</dbReference>
<dbReference type="CDD" id="cd16278">
    <property type="entry name" value="metallo-hydrolase-like_MBL-fold"/>
    <property type="match status" value="1"/>
</dbReference>
<dbReference type="InterPro" id="IPR036388">
    <property type="entry name" value="WH-like_DNA-bd_sf"/>
</dbReference>
<name>A0A6J6HQG6_9ZZZZ</name>
<reference evidence="3" key="1">
    <citation type="submission" date="2020-05" db="EMBL/GenBank/DDBJ databases">
        <authorList>
            <person name="Chiriac C."/>
            <person name="Salcher M."/>
            <person name="Ghai R."/>
            <person name="Kavagutti S V."/>
        </authorList>
    </citation>
    <scope>NUCLEOTIDE SEQUENCE</scope>
</reference>
<dbReference type="Pfam" id="PF00753">
    <property type="entry name" value="Lactamase_B"/>
    <property type="match status" value="1"/>
</dbReference>
<dbReference type="Gene3D" id="3.60.15.10">
    <property type="entry name" value="Ribonuclease Z/Hydroxyacylglutathione hydrolase-like"/>
    <property type="match status" value="1"/>
</dbReference>
<evidence type="ECO:0000259" key="2">
    <source>
        <dbReference type="SMART" id="SM00849"/>
    </source>
</evidence>
<dbReference type="InterPro" id="IPR041516">
    <property type="entry name" value="LACTB2_WH"/>
</dbReference>
<dbReference type="InterPro" id="IPR036866">
    <property type="entry name" value="RibonucZ/Hydroxyglut_hydro"/>
</dbReference>
<dbReference type="PANTHER" id="PTHR23131:SF0">
    <property type="entry name" value="ENDORIBONUCLEASE LACTB2"/>
    <property type="match status" value="1"/>
</dbReference>
<gene>
    <name evidence="3" type="ORF">UFOPK1835_01325</name>
</gene>
<feature type="compositionally biased region" description="Acidic residues" evidence="1">
    <location>
        <begin position="9"/>
        <end position="22"/>
    </location>
</feature>
<protein>
    <submittedName>
        <fullName evidence="3">Unannotated protein</fullName>
    </submittedName>
</protein>
<evidence type="ECO:0000313" key="3">
    <source>
        <dbReference type="EMBL" id="CAB4614783.1"/>
    </source>
</evidence>
<dbReference type="AlphaFoldDB" id="A0A6J6HQG6"/>
<dbReference type="InterPro" id="IPR001279">
    <property type="entry name" value="Metallo-B-lactamas"/>
</dbReference>
<dbReference type="InterPro" id="IPR050662">
    <property type="entry name" value="Sec-metab_biosynth-thioest"/>
</dbReference>
<feature type="domain" description="Metallo-beta-lactamase" evidence="2">
    <location>
        <begin position="54"/>
        <end position="210"/>
    </location>
</feature>
<dbReference type="Pfam" id="PF17778">
    <property type="entry name" value="WHD_BLACT"/>
    <property type="match status" value="1"/>
</dbReference>
<evidence type="ECO:0000256" key="1">
    <source>
        <dbReference type="SAM" id="MobiDB-lite"/>
    </source>
</evidence>
<sequence>MTDLRDADNGADESVDGAEEIETAPPLIAGVPRALSPLVRRIVAPNPGKMTGPGTNTYLVGIDEIAVIDPGPDMAEHIEAIVGCGGDRIRWILCTHTHLDHSPGAAALKAATGAKVMAFGNRDGLKVDKRLGQGAQIEATEFRLTAQHTPGHASNHLCYLLEEERMLFSGDHVMQGSTVVIKPPDGDMAAYLDSLAKVRALRLRSIAPGHGQLIEDPDRVIDWYIAHRLEREADVIAALGAAGSAKISTLVETIYVGLDPELVPMAQRSVHAHLLKLAAEGRATGRTLTGTWTST</sequence>
<feature type="region of interest" description="Disordered" evidence="1">
    <location>
        <begin position="1"/>
        <end position="23"/>
    </location>
</feature>
<dbReference type="SMART" id="SM00849">
    <property type="entry name" value="Lactamase_B"/>
    <property type="match status" value="1"/>
</dbReference>
<dbReference type="EMBL" id="CAEZUP010000057">
    <property type="protein sequence ID" value="CAB4614783.1"/>
    <property type="molecule type" value="Genomic_DNA"/>
</dbReference>
<accession>A0A6J6HQG6</accession>